<dbReference type="GO" id="GO:0044718">
    <property type="term" value="P:siderophore transmembrane transport"/>
    <property type="evidence" value="ECO:0007669"/>
    <property type="project" value="TreeGrafter"/>
</dbReference>
<dbReference type="AlphaFoldDB" id="A0A0F3GME3"/>
<dbReference type="PANTHER" id="PTHR30069">
    <property type="entry name" value="TONB-DEPENDENT OUTER MEMBRANE RECEPTOR"/>
    <property type="match status" value="1"/>
</dbReference>
<comment type="similarity">
    <text evidence="10">Belongs to the TonB-dependent receptor family.</text>
</comment>
<dbReference type="Pfam" id="PF00593">
    <property type="entry name" value="TonB_dep_Rec_b-barrel"/>
    <property type="match status" value="1"/>
</dbReference>
<evidence type="ECO:0000256" key="1">
    <source>
        <dbReference type="ARBA" id="ARBA00004571"/>
    </source>
</evidence>
<dbReference type="PROSITE" id="PS52016">
    <property type="entry name" value="TONB_DEPENDENT_REC_3"/>
    <property type="match status" value="1"/>
</dbReference>
<gene>
    <name evidence="12" type="ORF">MBAV_005970</name>
</gene>
<proteinExistence type="inferred from homology"/>
<protein>
    <submittedName>
        <fullName evidence="12">TonB-dependent receptor</fullName>
    </submittedName>
</protein>
<comment type="subcellular location">
    <subcellularLocation>
        <location evidence="1 10">Cell outer membrane</location>
        <topology evidence="1 10">Multi-pass membrane protein</topology>
    </subcellularLocation>
</comment>
<accession>A0A0F3GME3</accession>
<keyword evidence="7 10" id="KW-0472">Membrane</keyword>
<comment type="caution">
    <text evidence="12">The sequence shown here is derived from an EMBL/GenBank/DDBJ whole genome shotgun (WGS) entry which is preliminary data.</text>
</comment>
<evidence type="ECO:0000313" key="13">
    <source>
        <dbReference type="Proteomes" id="UP000033423"/>
    </source>
</evidence>
<keyword evidence="5" id="KW-0732">Signal</keyword>
<dbReference type="GO" id="GO:0009279">
    <property type="term" value="C:cell outer membrane"/>
    <property type="evidence" value="ECO:0007669"/>
    <property type="project" value="UniProtKB-SubCell"/>
</dbReference>
<dbReference type="Proteomes" id="UP000033423">
    <property type="component" value="Unassembled WGS sequence"/>
</dbReference>
<evidence type="ECO:0000256" key="8">
    <source>
        <dbReference type="ARBA" id="ARBA00023170"/>
    </source>
</evidence>
<evidence type="ECO:0000256" key="2">
    <source>
        <dbReference type="ARBA" id="ARBA00022448"/>
    </source>
</evidence>
<evidence type="ECO:0000259" key="11">
    <source>
        <dbReference type="Pfam" id="PF00593"/>
    </source>
</evidence>
<keyword evidence="2 10" id="KW-0813">Transport</keyword>
<evidence type="ECO:0000256" key="10">
    <source>
        <dbReference type="PROSITE-ProRule" id="PRU01360"/>
    </source>
</evidence>
<keyword evidence="13" id="KW-1185">Reference proteome</keyword>
<evidence type="ECO:0000256" key="3">
    <source>
        <dbReference type="ARBA" id="ARBA00022452"/>
    </source>
</evidence>
<evidence type="ECO:0000256" key="7">
    <source>
        <dbReference type="ARBA" id="ARBA00023136"/>
    </source>
</evidence>
<dbReference type="GO" id="GO:0015344">
    <property type="term" value="F:siderophore uptake transmembrane transporter activity"/>
    <property type="evidence" value="ECO:0007669"/>
    <property type="project" value="TreeGrafter"/>
</dbReference>
<dbReference type="Gene3D" id="2.40.170.20">
    <property type="entry name" value="TonB-dependent receptor, beta-barrel domain"/>
    <property type="match status" value="1"/>
</dbReference>
<dbReference type="PANTHER" id="PTHR30069:SF29">
    <property type="entry name" value="HEMOGLOBIN AND HEMOGLOBIN-HAPTOGLOBIN-BINDING PROTEIN 1-RELATED"/>
    <property type="match status" value="1"/>
</dbReference>
<dbReference type="InterPro" id="IPR036942">
    <property type="entry name" value="Beta-barrel_TonB_sf"/>
</dbReference>
<dbReference type="EMBL" id="LACI01002537">
    <property type="protein sequence ID" value="KJU81838.1"/>
    <property type="molecule type" value="Genomic_DNA"/>
</dbReference>
<evidence type="ECO:0000256" key="4">
    <source>
        <dbReference type="ARBA" id="ARBA00022692"/>
    </source>
</evidence>
<keyword evidence="9 10" id="KW-0998">Cell outer membrane</keyword>
<evidence type="ECO:0000256" key="6">
    <source>
        <dbReference type="ARBA" id="ARBA00023077"/>
    </source>
</evidence>
<dbReference type="InterPro" id="IPR000531">
    <property type="entry name" value="Beta-barrel_TonB"/>
</dbReference>
<organism evidence="12 13">
    <name type="scientific">Candidatus Magnetobacterium bavaricum</name>
    <dbReference type="NCBI Taxonomy" id="29290"/>
    <lineage>
        <taxon>Bacteria</taxon>
        <taxon>Pseudomonadati</taxon>
        <taxon>Nitrospirota</taxon>
        <taxon>Thermodesulfovibrionia</taxon>
        <taxon>Thermodesulfovibrionales</taxon>
        <taxon>Candidatus Magnetobacteriaceae</taxon>
        <taxon>Candidatus Magnetobacterium</taxon>
    </lineage>
</organism>
<feature type="domain" description="TonB-dependent receptor-like beta-barrel" evidence="11">
    <location>
        <begin position="9"/>
        <end position="281"/>
    </location>
</feature>
<evidence type="ECO:0000313" key="12">
    <source>
        <dbReference type="EMBL" id="KJU81838.1"/>
    </source>
</evidence>
<keyword evidence="8 12" id="KW-0675">Receptor</keyword>
<keyword evidence="6" id="KW-0798">TonB box</keyword>
<reference evidence="12 13" key="1">
    <citation type="submission" date="2015-02" db="EMBL/GenBank/DDBJ databases">
        <title>Single-cell genomics of uncultivated deep-branching MTB reveals a conserved set of magnetosome genes.</title>
        <authorList>
            <person name="Kolinko S."/>
            <person name="Richter M."/>
            <person name="Glockner F.O."/>
            <person name="Brachmann A."/>
            <person name="Schuler D."/>
        </authorList>
    </citation>
    <scope>NUCLEOTIDE SEQUENCE [LARGE SCALE GENOMIC DNA]</scope>
    <source>
        <strain evidence="12">TM-1</strain>
    </source>
</reference>
<dbReference type="SUPFAM" id="SSF56935">
    <property type="entry name" value="Porins"/>
    <property type="match status" value="1"/>
</dbReference>
<evidence type="ECO:0000256" key="5">
    <source>
        <dbReference type="ARBA" id="ARBA00022729"/>
    </source>
</evidence>
<keyword evidence="4 10" id="KW-0812">Transmembrane</keyword>
<keyword evidence="3 10" id="KW-1134">Transmembrane beta strand</keyword>
<sequence>MFTGHSIIAGVEFVDNIHQDMFKYDDPLYDVTFDVKKNSQNWALYAQDEFNIFNNLILNFGLRYDKYTTFGSTINPRAALIYNPLEQTTIKLLYGEAFRAPIPSELYYSDGNITQKANPNLKPELIKTYELVLDQSLGRGFLVEALLFYNDIKDLITMETDPADGLIVYNNVERLITKGAELQLRKVWDNGIQGTIGYTYQQTKHALANQTVVNSPAHLIKANLMAPLFKNKIFAGIEEQYTSDRKLLDGSSASSFFLTNLTLSSANYIKAMEASMSVYNLFNKKYSDPASYEHLQSAIEQDGINFRLKVAYKF</sequence>
<dbReference type="InterPro" id="IPR039426">
    <property type="entry name" value="TonB-dep_rcpt-like"/>
</dbReference>
<name>A0A0F3GME3_9BACT</name>
<evidence type="ECO:0000256" key="9">
    <source>
        <dbReference type="ARBA" id="ARBA00023237"/>
    </source>
</evidence>